<reference evidence="2 3" key="1">
    <citation type="journal article" date="2010" name="Proc. Natl. Acad. Sci. U.S.A.">
        <title>A Nitrospira metagenome illuminates the physiology and evolution of globally important nitrite-oxidizing bacteria.</title>
        <authorList>
            <person name="Lucker S."/>
            <person name="Wagner M."/>
            <person name="Maixner F."/>
            <person name="Pelletier E."/>
            <person name="Koch H."/>
            <person name="Vacherie B."/>
            <person name="Rattei T."/>
            <person name="Sinninghe Damste J."/>
            <person name="Spieck E."/>
            <person name="Le Paslier D."/>
            <person name="Daims H."/>
        </authorList>
    </citation>
    <scope>NUCLEOTIDE SEQUENCE [LARGE SCALE GENOMIC DNA]</scope>
</reference>
<evidence type="ECO:0000259" key="1">
    <source>
        <dbReference type="Pfam" id="PF08670"/>
    </source>
</evidence>
<feature type="domain" description="MEKHLA" evidence="1">
    <location>
        <begin position="42"/>
        <end position="183"/>
    </location>
</feature>
<dbReference type="Proteomes" id="UP000001660">
    <property type="component" value="Chromosome"/>
</dbReference>
<dbReference type="STRING" id="330214.NIDE4343"/>
<dbReference type="HOGENOM" id="CLU_115296_1_0_0"/>
<gene>
    <name evidence="2" type="ORF">NIDE4343</name>
</gene>
<dbReference type="eggNOG" id="ENOG5032SCF">
    <property type="taxonomic scope" value="Bacteria"/>
</dbReference>
<organism evidence="2 3">
    <name type="scientific">Nitrospira defluvii</name>
    <dbReference type="NCBI Taxonomy" id="330214"/>
    <lineage>
        <taxon>Bacteria</taxon>
        <taxon>Pseudomonadati</taxon>
        <taxon>Nitrospirota</taxon>
        <taxon>Nitrospiria</taxon>
        <taxon>Nitrospirales</taxon>
        <taxon>Nitrospiraceae</taxon>
        <taxon>Nitrospira</taxon>
    </lineage>
</organism>
<dbReference type="Pfam" id="PF08670">
    <property type="entry name" value="MEKHLA"/>
    <property type="match status" value="1"/>
</dbReference>
<proteinExistence type="predicted"/>
<keyword evidence="3" id="KW-1185">Reference proteome</keyword>
<name>D8P921_9BACT</name>
<accession>D8P921</accession>
<sequence>MEQGGVLLPARQSCVGYNASTYSAEGAMDDPNQVWSQPSVVEWSQLLLNSYRHWVGRDLMPRTGGPDEQAHALFMAPFVVVSHGAQEDPILNYGSHLALTLWETTWEQLLQTPSRLTAEPVNRAEREWMLERARVQGYVDNYRGVRISNRGRRFLIENAIVWSVIDQAGRRQGQAATFSRWTFL</sequence>
<protein>
    <recommendedName>
        <fullName evidence="1">MEKHLA domain-containing protein</fullName>
    </recommendedName>
</protein>
<dbReference type="EMBL" id="FP929003">
    <property type="protein sequence ID" value="CBK44003.1"/>
    <property type="molecule type" value="Genomic_DNA"/>
</dbReference>
<dbReference type="KEGG" id="nde:NIDE4343"/>
<dbReference type="OrthoDB" id="9794448at2"/>
<dbReference type="InterPro" id="IPR013978">
    <property type="entry name" value="MEKHLA"/>
</dbReference>
<evidence type="ECO:0000313" key="3">
    <source>
        <dbReference type="Proteomes" id="UP000001660"/>
    </source>
</evidence>
<evidence type="ECO:0000313" key="2">
    <source>
        <dbReference type="EMBL" id="CBK44003.1"/>
    </source>
</evidence>
<dbReference type="AlphaFoldDB" id="D8P921"/>